<accession>A0AA88J0E0</accession>
<dbReference type="PANTHER" id="PTHR48237:SF1">
    <property type="entry name" value="SPC97_SPC98 FAMILY OF SPINDLE POLE BODY (SBP) COMPONENT"/>
    <property type="match status" value="1"/>
</dbReference>
<name>A0AA88J0E0_FICCA</name>
<sequence length="220" mass="24673">MQIERESLPPLNESPFSLQRQKPSRGTSHRASHPTPFSPPSEEPEADRHPFRPRQGLGLKSQPPRHRFCSRPVNRTRSLSTKPSQRKFLKNSGNRRRIAMESKENTSISAMDEVQEILGNNSLEDVTWLCSLSESELDMLIGLKMLVVQRARTLGCEESSRKFDLKMLRSLGASLFCNQNGGVPQSTSGLAHSNGISQREGQGQVMCPRLGRVGSTYRLF</sequence>
<dbReference type="Proteomes" id="UP001187192">
    <property type="component" value="Unassembled WGS sequence"/>
</dbReference>
<evidence type="ECO:0000256" key="1">
    <source>
        <dbReference type="SAM" id="MobiDB-lite"/>
    </source>
</evidence>
<evidence type="ECO:0000313" key="3">
    <source>
        <dbReference type="Proteomes" id="UP001187192"/>
    </source>
</evidence>
<evidence type="ECO:0000313" key="2">
    <source>
        <dbReference type="EMBL" id="GMN58790.1"/>
    </source>
</evidence>
<protein>
    <submittedName>
        <fullName evidence="2">Uncharacterized protein</fullName>
    </submittedName>
</protein>
<comment type="caution">
    <text evidence="2">The sequence shown here is derived from an EMBL/GenBank/DDBJ whole genome shotgun (WGS) entry which is preliminary data.</text>
</comment>
<dbReference type="AlphaFoldDB" id="A0AA88J0E0"/>
<keyword evidence="3" id="KW-1185">Reference proteome</keyword>
<proteinExistence type="predicted"/>
<feature type="compositionally biased region" description="Polar residues" evidence="1">
    <location>
        <begin position="14"/>
        <end position="26"/>
    </location>
</feature>
<dbReference type="EMBL" id="BTGU01000081">
    <property type="protein sequence ID" value="GMN58790.1"/>
    <property type="molecule type" value="Genomic_DNA"/>
</dbReference>
<reference evidence="2" key="1">
    <citation type="submission" date="2023-07" db="EMBL/GenBank/DDBJ databases">
        <title>draft genome sequence of fig (Ficus carica).</title>
        <authorList>
            <person name="Takahashi T."/>
            <person name="Nishimura K."/>
        </authorList>
    </citation>
    <scope>NUCLEOTIDE SEQUENCE</scope>
</reference>
<gene>
    <name evidence="2" type="ORF">TIFTF001_027897</name>
</gene>
<feature type="compositionally biased region" description="Polar residues" evidence="1">
    <location>
        <begin position="73"/>
        <end position="83"/>
    </location>
</feature>
<organism evidence="2 3">
    <name type="scientific">Ficus carica</name>
    <name type="common">Common fig</name>
    <dbReference type="NCBI Taxonomy" id="3494"/>
    <lineage>
        <taxon>Eukaryota</taxon>
        <taxon>Viridiplantae</taxon>
        <taxon>Streptophyta</taxon>
        <taxon>Embryophyta</taxon>
        <taxon>Tracheophyta</taxon>
        <taxon>Spermatophyta</taxon>
        <taxon>Magnoliopsida</taxon>
        <taxon>eudicotyledons</taxon>
        <taxon>Gunneridae</taxon>
        <taxon>Pentapetalae</taxon>
        <taxon>rosids</taxon>
        <taxon>fabids</taxon>
        <taxon>Rosales</taxon>
        <taxon>Moraceae</taxon>
        <taxon>Ficeae</taxon>
        <taxon>Ficus</taxon>
    </lineage>
</organism>
<dbReference type="PANTHER" id="PTHR48237">
    <property type="entry name" value="GAMMA-TUBULIN COMPLEX COMPONENT"/>
    <property type="match status" value="1"/>
</dbReference>
<dbReference type="Gramene" id="FCD_00016803-RA">
    <property type="protein sequence ID" value="FCD_00016803-RA:cds"/>
    <property type="gene ID" value="FCD_00016803"/>
</dbReference>
<feature type="region of interest" description="Disordered" evidence="1">
    <location>
        <begin position="1"/>
        <end position="90"/>
    </location>
</feature>